<dbReference type="EMBL" id="NEVH01019401">
    <property type="protein sequence ID" value="PNF22457.1"/>
    <property type="molecule type" value="Genomic_DNA"/>
</dbReference>
<evidence type="ECO:0000256" key="2">
    <source>
        <dbReference type="ARBA" id="ARBA00022737"/>
    </source>
</evidence>
<dbReference type="SMART" id="SM00612">
    <property type="entry name" value="Kelch"/>
    <property type="match status" value="1"/>
</dbReference>
<dbReference type="Proteomes" id="UP000235965">
    <property type="component" value="Unassembled WGS sequence"/>
</dbReference>
<dbReference type="Gene3D" id="2.120.10.80">
    <property type="entry name" value="Kelch-type beta propeller"/>
    <property type="match status" value="1"/>
</dbReference>
<dbReference type="InterPro" id="IPR015915">
    <property type="entry name" value="Kelch-typ_b-propeller"/>
</dbReference>
<dbReference type="GO" id="GO:0003779">
    <property type="term" value="F:actin binding"/>
    <property type="evidence" value="ECO:0007669"/>
    <property type="project" value="UniProtKB-KW"/>
</dbReference>
<dbReference type="AlphaFoldDB" id="A0A2J7Q1K1"/>
<dbReference type="Pfam" id="PF01344">
    <property type="entry name" value="Kelch_1"/>
    <property type="match status" value="1"/>
</dbReference>
<protein>
    <recommendedName>
        <fullName evidence="4">BTB domain-containing protein</fullName>
    </recommendedName>
</protein>
<dbReference type="SUPFAM" id="SSF117281">
    <property type="entry name" value="Kelch motif"/>
    <property type="match status" value="1"/>
</dbReference>
<dbReference type="Gene3D" id="1.25.40.420">
    <property type="match status" value="1"/>
</dbReference>
<dbReference type="PANTHER" id="PTHR24412:SF489">
    <property type="entry name" value="RING FINGER DOMAIN AND KELCH REPEAT-CONTAINING PROTEIN DDB_G0271372"/>
    <property type="match status" value="1"/>
</dbReference>
<dbReference type="PROSITE" id="PS50097">
    <property type="entry name" value="BTB"/>
    <property type="match status" value="1"/>
</dbReference>
<keyword evidence="2" id="KW-0677">Repeat</keyword>
<comment type="caution">
    <text evidence="5">The sequence shown here is derived from an EMBL/GenBank/DDBJ whole genome shotgun (WGS) entry which is preliminary data.</text>
</comment>
<dbReference type="SUPFAM" id="SSF54695">
    <property type="entry name" value="POZ domain"/>
    <property type="match status" value="1"/>
</dbReference>
<evidence type="ECO:0000313" key="5">
    <source>
        <dbReference type="EMBL" id="PNF22457.1"/>
    </source>
</evidence>
<sequence>MNCKNRRRAMFTSGFIETTQDRIVMHEMEFSALRDIIDFFYTGKIEVTEENVYLIMEIAELLQVSAIRMACSIYLLSTLNTSNCFSAYVHATLCSYSDIAHKAFRYILHNFKSVMEEEEFLHVPPETLLNVLSSMVLDVSNEHQLLKAVVQWCEHDCSQRFHYLKPLVSKINLQEVPLDLLYSSIQEPLLAPQIREALSQILEEEEKEKRRTPYMYELFPVKSQLRTRHNEHEVMLAIGGETYRSFCCRTCECLTLGYCSWEFTVPEALYFTGPHQKNQDIPPMSYGHICAAVTARDYEVFVIGGTGRSTVLDDVECYSIKSNTWRDLEPLPMAVQGAGAAFLDLKLYVVGGRGRIGYENKVWVCFCRSDIWRCSVMCCLMTKKHAHSIYD</sequence>
<dbReference type="InParanoid" id="A0A2J7Q1K1"/>
<dbReference type="OrthoDB" id="45365at2759"/>
<evidence type="ECO:0000256" key="3">
    <source>
        <dbReference type="ARBA" id="ARBA00023203"/>
    </source>
</evidence>
<keyword evidence="6" id="KW-1185">Reference proteome</keyword>
<organism evidence="5 6">
    <name type="scientific">Cryptotermes secundus</name>
    <dbReference type="NCBI Taxonomy" id="105785"/>
    <lineage>
        <taxon>Eukaryota</taxon>
        <taxon>Metazoa</taxon>
        <taxon>Ecdysozoa</taxon>
        <taxon>Arthropoda</taxon>
        <taxon>Hexapoda</taxon>
        <taxon>Insecta</taxon>
        <taxon>Pterygota</taxon>
        <taxon>Neoptera</taxon>
        <taxon>Polyneoptera</taxon>
        <taxon>Dictyoptera</taxon>
        <taxon>Blattodea</taxon>
        <taxon>Blattoidea</taxon>
        <taxon>Termitoidae</taxon>
        <taxon>Kalotermitidae</taxon>
        <taxon>Cryptotermitinae</taxon>
        <taxon>Cryptotermes</taxon>
    </lineage>
</organism>
<dbReference type="Gene3D" id="3.30.710.10">
    <property type="entry name" value="Potassium Channel Kv1.1, Chain A"/>
    <property type="match status" value="1"/>
</dbReference>
<keyword evidence="1" id="KW-0880">Kelch repeat</keyword>
<dbReference type="InterPro" id="IPR011705">
    <property type="entry name" value="BACK"/>
</dbReference>
<evidence type="ECO:0000259" key="4">
    <source>
        <dbReference type="PROSITE" id="PS50097"/>
    </source>
</evidence>
<dbReference type="Pfam" id="PF00651">
    <property type="entry name" value="BTB"/>
    <property type="match status" value="1"/>
</dbReference>
<evidence type="ECO:0000256" key="1">
    <source>
        <dbReference type="ARBA" id="ARBA00022441"/>
    </source>
</evidence>
<dbReference type="InterPro" id="IPR000210">
    <property type="entry name" value="BTB/POZ_dom"/>
</dbReference>
<gene>
    <name evidence="5" type="ORF">B7P43_G15312</name>
</gene>
<keyword evidence="3" id="KW-0009">Actin-binding</keyword>
<accession>A0A2J7Q1K1</accession>
<dbReference type="STRING" id="105785.A0A2J7Q1K1"/>
<dbReference type="PANTHER" id="PTHR24412">
    <property type="entry name" value="KELCH PROTEIN"/>
    <property type="match status" value="1"/>
</dbReference>
<dbReference type="InterPro" id="IPR011333">
    <property type="entry name" value="SKP1/BTB/POZ_sf"/>
</dbReference>
<dbReference type="Pfam" id="PF07707">
    <property type="entry name" value="BACK"/>
    <property type="match status" value="1"/>
</dbReference>
<proteinExistence type="predicted"/>
<name>A0A2J7Q1K1_9NEOP</name>
<dbReference type="InterPro" id="IPR006652">
    <property type="entry name" value="Kelch_1"/>
</dbReference>
<feature type="domain" description="BTB" evidence="4">
    <location>
        <begin position="8"/>
        <end position="49"/>
    </location>
</feature>
<dbReference type="SMART" id="SM00875">
    <property type="entry name" value="BACK"/>
    <property type="match status" value="1"/>
</dbReference>
<reference evidence="5 6" key="1">
    <citation type="submission" date="2017-12" db="EMBL/GenBank/DDBJ databases">
        <title>Hemimetabolous genomes reveal molecular basis of termite eusociality.</title>
        <authorList>
            <person name="Harrison M.C."/>
            <person name="Jongepier E."/>
            <person name="Robertson H.M."/>
            <person name="Arning N."/>
            <person name="Bitard-Feildel T."/>
            <person name="Chao H."/>
            <person name="Childers C.P."/>
            <person name="Dinh H."/>
            <person name="Doddapaneni H."/>
            <person name="Dugan S."/>
            <person name="Gowin J."/>
            <person name="Greiner C."/>
            <person name="Han Y."/>
            <person name="Hu H."/>
            <person name="Hughes D.S.T."/>
            <person name="Huylmans A.-K."/>
            <person name="Kemena C."/>
            <person name="Kremer L.P.M."/>
            <person name="Lee S.L."/>
            <person name="Lopez-Ezquerra A."/>
            <person name="Mallet L."/>
            <person name="Monroy-Kuhn J.M."/>
            <person name="Moser A."/>
            <person name="Murali S.C."/>
            <person name="Muzny D.M."/>
            <person name="Otani S."/>
            <person name="Piulachs M.-D."/>
            <person name="Poelchau M."/>
            <person name="Qu J."/>
            <person name="Schaub F."/>
            <person name="Wada-Katsumata A."/>
            <person name="Worley K.C."/>
            <person name="Xie Q."/>
            <person name="Ylla G."/>
            <person name="Poulsen M."/>
            <person name="Gibbs R.A."/>
            <person name="Schal C."/>
            <person name="Richards S."/>
            <person name="Belles X."/>
            <person name="Korb J."/>
            <person name="Bornberg-Bauer E."/>
        </authorList>
    </citation>
    <scope>NUCLEOTIDE SEQUENCE [LARGE SCALE GENOMIC DNA]</scope>
    <source>
        <tissue evidence="5">Whole body</tissue>
    </source>
</reference>
<evidence type="ECO:0000313" key="6">
    <source>
        <dbReference type="Proteomes" id="UP000235965"/>
    </source>
</evidence>